<keyword evidence="4" id="KW-1185">Reference proteome</keyword>
<evidence type="ECO:0000313" key="2">
    <source>
        <dbReference type="EMBL" id="EKX54055.1"/>
    </source>
</evidence>
<dbReference type="Gene3D" id="3.40.50.150">
    <property type="entry name" value="Vaccinia Virus protein VP39"/>
    <property type="match status" value="1"/>
</dbReference>
<proteinExistence type="predicted"/>
<sequence length="456" mass="50586">MGRAWKALLAAMLAGLGSWAREEEQKIGVKVLAPPDLSIVPGSFQVVIEVAGGDQLEQGCFATVLLNNQEAANFTLANTPVQQFKLDITKIRQMVYDCVVVVIGPGSNYLGVFDVVTIGVLQDLDEDPASNDNGRQWTEEEIKESMRRGRVVKQGRSEHADEILGSMVEDDALDEEEMECGVRSQDSHLRAFGGLLRLWQGRRVQAGKDDNRAGFTEKMVSLAQAESMHRELYQAMRAASPDDPAMGMEGTSGQLYEQTLLYHLLSLSQEIRTVCETGFGAGHSAVTWLSGHGDLRVVSFDLAKLKGQEVGERFLGSRFPGRLEVVHGDSSWTVPEFVSTHPDLKVLPTPWIAWPDRHPQCDLIHVDGGHFDFVPWNDMVEFGRASHQSTIVVVDDAPSLGDVARAVKVAQERKIIQEIGCWNAVGFDNNTKNRHLRGFCAYHYNVRAVLAFRRME</sequence>
<dbReference type="AlphaFoldDB" id="L1K0S6"/>
<gene>
    <name evidence="2" type="ORF">GUITHDRAFT_132469</name>
</gene>
<feature type="signal peptide" evidence="1">
    <location>
        <begin position="1"/>
        <end position="20"/>
    </location>
</feature>
<feature type="chain" id="PRO_5008772027" evidence="1">
    <location>
        <begin position="21"/>
        <end position="456"/>
    </location>
</feature>
<evidence type="ECO:0000313" key="3">
    <source>
        <dbReference type="EnsemblProtists" id="EKX54055"/>
    </source>
</evidence>
<evidence type="ECO:0000256" key="1">
    <source>
        <dbReference type="SAM" id="SignalP"/>
    </source>
</evidence>
<evidence type="ECO:0000313" key="4">
    <source>
        <dbReference type="Proteomes" id="UP000011087"/>
    </source>
</evidence>
<keyword evidence="1" id="KW-0732">Signal</keyword>
<dbReference type="OrthoDB" id="419048at2759"/>
<accession>L1K0S6</accession>
<protein>
    <submittedName>
        <fullName evidence="2 3">Uncharacterized protein</fullName>
    </submittedName>
</protein>
<dbReference type="EnsemblProtists" id="EKX54055">
    <property type="protein sequence ID" value="EKX54055"/>
    <property type="gene ID" value="GUITHDRAFT_132469"/>
</dbReference>
<dbReference type="Pfam" id="PF13578">
    <property type="entry name" value="Methyltransf_24"/>
    <property type="match status" value="1"/>
</dbReference>
<dbReference type="SUPFAM" id="SSF53335">
    <property type="entry name" value="S-adenosyl-L-methionine-dependent methyltransferases"/>
    <property type="match status" value="1"/>
</dbReference>
<dbReference type="EMBL" id="JH992968">
    <property type="protein sequence ID" value="EKX54055.1"/>
    <property type="molecule type" value="Genomic_DNA"/>
</dbReference>
<organism evidence="2">
    <name type="scientific">Guillardia theta (strain CCMP2712)</name>
    <name type="common">Cryptophyte</name>
    <dbReference type="NCBI Taxonomy" id="905079"/>
    <lineage>
        <taxon>Eukaryota</taxon>
        <taxon>Cryptophyceae</taxon>
        <taxon>Pyrenomonadales</taxon>
        <taxon>Geminigeraceae</taxon>
        <taxon>Guillardia</taxon>
    </lineage>
</organism>
<reference evidence="2 4" key="1">
    <citation type="journal article" date="2012" name="Nature">
        <title>Algal genomes reveal evolutionary mosaicism and the fate of nucleomorphs.</title>
        <authorList>
            <consortium name="DOE Joint Genome Institute"/>
            <person name="Curtis B.A."/>
            <person name="Tanifuji G."/>
            <person name="Burki F."/>
            <person name="Gruber A."/>
            <person name="Irimia M."/>
            <person name="Maruyama S."/>
            <person name="Arias M.C."/>
            <person name="Ball S.G."/>
            <person name="Gile G.H."/>
            <person name="Hirakawa Y."/>
            <person name="Hopkins J.F."/>
            <person name="Kuo A."/>
            <person name="Rensing S.A."/>
            <person name="Schmutz J."/>
            <person name="Symeonidi A."/>
            <person name="Elias M."/>
            <person name="Eveleigh R.J."/>
            <person name="Herman E.K."/>
            <person name="Klute M.J."/>
            <person name="Nakayama T."/>
            <person name="Obornik M."/>
            <person name="Reyes-Prieto A."/>
            <person name="Armbrust E.V."/>
            <person name="Aves S.J."/>
            <person name="Beiko R.G."/>
            <person name="Coutinho P."/>
            <person name="Dacks J.B."/>
            <person name="Durnford D.G."/>
            <person name="Fast N.M."/>
            <person name="Green B.R."/>
            <person name="Grisdale C.J."/>
            <person name="Hempel F."/>
            <person name="Henrissat B."/>
            <person name="Hoppner M.P."/>
            <person name="Ishida K."/>
            <person name="Kim E."/>
            <person name="Koreny L."/>
            <person name="Kroth P.G."/>
            <person name="Liu Y."/>
            <person name="Malik S.B."/>
            <person name="Maier U.G."/>
            <person name="McRose D."/>
            <person name="Mock T."/>
            <person name="Neilson J.A."/>
            <person name="Onodera N.T."/>
            <person name="Poole A.M."/>
            <person name="Pritham E.J."/>
            <person name="Richards T.A."/>
            <person name="Rocap G."/>
            <person name="Roy S.W."/>
            <person name="Sarai C."/>
            <person name="Schaack S."/>
            <person name="Shirato S."/>
            <person name="Slamovits C.H."/>
            <person name="Spencer D.F."/>
            <person name="Suzuki S."/>
            <person name="Worden A.Z."/>
            <person name="Zauner S."/>
            <person name="Barry K."/>
            <person name="Bell C."/>
            <person name="Bharti A.K."/>
            <person name="Crow J.A."/>
            <person name="Grimwood J."/>
            <person name="Kramer R."/>
            <person name="Lindquist E."/>
            <person name="Lucas S."/>
            <person name="Salamov A."/>
            <person name="McFadden G.I."/>
            <person name="Lane C.E."/>
            <person name="Keeling P.J."/>
            <person name="Gray M.W."/>
            <person name="Grigoriev I.V."/>
            <person name="Archibald J.M."/>
        </authorList>
    </citation>
    <scope>NUCLEOTIDE SEQUENCE</scope>
    <source>
        <strain evidence="2 4">CCMP2712</strain>
    </source>
</reference>
<dbReference type="Proteomes" id="UP000011087">
    <property type="component" value="Unassembled WGS sequence"/>
</dbReference>
<dbReference type="HOGENOM" id="CLU_600583_0_0_1"/>
<reference evidence="4" key="2">
    <citation type="submission" date="2012-11" db="EMBL/GenBank/DDBJ databases">
        <authorList>
            <person name="Kuo A."/>
            <person name="Curtis B.A."/>
            <person name="Tanifuji G."/>
            <person name="Burki F."/>
            <person name="Gruber A."/>
            <person name="Irimia M."/>
            <person name="Maruyama S."/>
            <person name="Arias M.C."/>
            <person name="Ball S.G."/>
            <person name="Gile G.H."/>
            <person name="Hirakawa Y."/>
            <person name="Hopkins J.F."/>
            <person name="Rensing S.A."/>
            <person name="Schmutz J."/>
            <person name="Symeonidi A."/>
            <person name="Elias M."/>
            <person name="Eveleigh R.J."/>
            <person name="Herman E.K."/>
            <person name="Klute M.J."/>
            <person name="Nakayama T."/>
            <person name="Obornik M."/>
            <person name="Reyes-Prieto A."/>
            <person name="Armbrust E.V."/>
            <person name="Aves S.J."/>
            <person name="Beiko R.G."/>
            <person name="Coutinho P."/>
            <person name="Dacks J.B."/>
            <person name="Durnford D.G."/>
            <person name="Fast N.M."/>
            <person name="Green B.R."/>
            <person name="Grisdale C."/>
            <person name="Hempe F."/>
            <person name="Henrissat B."/>
            <person name="Hoppner M.P."/>
            <person name="Ishida K.-I."/>
            <person name="Kim E."/>
            <person name="Koreny L."/>
            <person name="Kroth P.G."/>
            <person name="Liu Y."/>
            <person name="Malik S.-B."/>
            <person name="Maier U.G."/>
            <person name="McRose D."/>
            <person name="Mock T."/>
            <person name="Neilson J.A."/>
            <person name="Onodera N.T."/>
            <person name="Poole A.M."/>
            <person name="Pritham E.J."/>
            <person name="Richards T.A."/>
            <person name="Rocap G."/>
            <person name="Roy S.W."/>
            <person name="Sarai C."/>
            <person name="Schaack S."/>
            <person name="Shirato S."/>
            <person name="Slamovits C.H."/>
            <person name="Spencer D.F."/>
            <person name="Suzuki S."/>
            <person name="Worden A.Z."/>
            <person name="Zauner S."/>
            <person name="Barry K."/>
            <person name="Bell C."/>
            <person name="Bharti A.K."/>
            <person name="Crow J.A."/>
            <person name="Grimwood J."/>
            <person name="Kramer R."/>
            <person name="Lindquist E."/>
            <person name="Lucas S."/>
            <person name="Salamov A."/>
            <person name="McFadden G.I."/>
            <person name="Lane C.E."/>
            <person name="Keeling P.J."/>
            <person name="Gray M.W."/>
            <person name="Grigoriev I.V."/>
            <person name="Archibald J.M."/>
        </authorList>
    </citation>
    <scope>NUCLEOTIDE SEQUENCE</scope>
    <source>
        <strain evidence="4">CCMP2712</strain>
    </source>
</reference>
<reference evidence="3" key="3">
    <citation type="submission" date="2015-06" db="UniProtKB">
        <authorList>
            <consortium name="EnsemblProtists"/>
        </authorList>
    </citation>
    <scope>IDENTIFICATION</scope>
</reference>
<dbReference type="KEGG" id="gtt:GUITHDRAFT_132469"/>
<dbReference type="RefSeq" id="XP_005841035.1">
    <property type="nucleotide sequence ID" value="XM_005840978.1"/>
</dbReference>
<dbReference type="PaxDb" id="55529-EKX54055"/>
<dbReference type="InterPro" id="IPR029063">
    <property type="entry name" value="SAM-dependent_MTases_sf"/>
</dbReference>
<name>L1K0S6_GUITC</name>
<dbReference type="GeneID" id="17310650"/>